<dbReference type="GO" id="GO:0015833">
    <property type="term" value="P:peptide transport"/>
    <property type="evidence" value="ECO:0007669"/>
    <property type="project" value="TreeGrafter"/>
</dbReference>
<dbReference type="AlphaFoldDB" id="A0A021W0V9"/>
<sequence>MKSLRTLAPAAVAAAVALTLTACGGGSAAPSTDTQDGQEAEATEDGTPARGGTLTLGILQEPASWDPAQAHVGHMLQPFQAAYDTLLLREPDGTLAPMLASEWGYTDDTKTVLSLELRTDVTFSDGAPFDADAVVANIEHFKVDNGRQAAQAAAIETVTAVDADTVEIALSAPDPALEYYLSQALGLMGSPASLGTDEMDRLPVGTGPYVMVADQSVVGSQYVFTAREDYWNPELQRWDQITMKFLADVTSRVNALVSGEVDAALLDATTYQQAEAAGKALLEYGTDWQGLLLMDRDGAVNEALADVRVRQAINHAFDREAMLAQVGGGKGEVTSQVFGTATEGYDPELDDYYAYDPEKAMELLAEAGYEDGLTIEMPVLTPGAETIMTFVTQQLADVGITVEQTSAPAADYVANLGQGKWGAAWFSLFQGPDWVAVQQIISTNALYNPFDSATPEIEAAIEVLRAGGDDSAEAAAEINRIVTENAWFAPWFRPSQLYFHDPAKVAVEPQIQMAVPSIYNYAPAS</sequence>
<dbReference type="InterPro" id="IPR000914">
    <property type="entry name" value="SBP_5_dom"/>
</dbReference>
<evidence type="ECO:0000256" key="2">
    <source>
        <dbReference type="ARBA" id="ARBA00005695"/>
    </source>
</evidence>
<keyword evidence="9" id="KW-1185">Reference proteome</keyword>
<comment type="similarity">
    <text evidence="2">Belongs to the bacterial solute-binding protein 5 family.</text>
</comment>
<dbReference type="SUPFAM" id="SSF53850">
    <property type="entry name" value="Periplasmic binding protein-like II"/>
    <property type="match status" value="1"/>
</dbReference>
<dbReference type="GO" id="GO:0042597">
    <property type="term" value="C:periplasmic space"/>
    <property type="evidence" value="ECO:0007669"/>
    <property type="project" value="UniProtKB-ARBA"/>
</dbReference>
<dbReference type="Pfam" id="PF00496">
    <property type="entry name" value="SBP_bac_5"/>
    <property type="match status" value="1"/>
</dbReference>
<evidence type="ECO:0000256" key="3">
    <source>
        <dbReference type="ARBA" id="ARBA00022448"/>
    </source>
</evidence>
<keyword evidence="4 6" id="KW-0732">Signal</keyword>
<evidence type="ECO:0000313" key="9">
    <source>
        <dbReference type="Proteomes" id="UP000019753"/>
    </source>
</evidence>
<dbReference type="EMBL" id="AXCW01000010">
    <property type="protein sequence ID" value="EYR64957.1"/>
    <property type="molecule type" value="Genomic_DNA"/>
</dbReference>
<dbReference type="Gene3D" id="3.40.190.10">
    <property type="entry name" value="Periplasmic binding protein-like II"/>
    <property type="match status" value="1"/>
</dbReference>
<dbReference type="GO" id="GO:0043190">
    <property type="term" value="C:ATP-binding cassette (ABC) transporter complex"/>
    <property type="evidence" value="ECO:0007669"/>
    <property type="project" value="InterPro"/>
</dbReference>
<dbReference type="RefSeq" id="WP_034221916.1">
    <property type="nucleotide sequence ID" value="NZ_AXCW01000010.1"/>
</dbReference>
<evidence type="ECO:0000256" key="1">
    <source>
        <dbReference type="ARBA" id="ARBA00004196"/>
    </source>
</evidence>
<feature type="domain" description="Solute-binding protein family 5" evidence="7">
    <location>
        <begin position="95"/>
        <end position="431"/>
    </location>
</feature>
<organism evidence="8 9">
    <name type="scientific">Actinotalea ferrariae CF5-4</name>
    <dbReference type="NCBI Taxonomy" id="948458"/>
    <lineage>
        <taxon>Bacteria</taxon>
        <taxon>Bacillati</taxon>
        <taxon>Actinomycetota</taxon>
        <taxon>Actinomycetes</taxon>
        <taxon>Micrococcales</taxon>
        <taxon>Cellulomonadaceae</taxon>
        <taxon>Actinotalea</taxon>
    </lineage>
</organism>
<feature type="region of interest" description="Disordered" evidence="5">
    <location>
        <begin position="25"/>
        <end position="50"/>
    </location>
</feature>
<dbReference type="GO" id="GO:1904680">
    <property type="term" value="F:peptide transmembrane transporter activity"/>
    <property type="evidence" value="ECO:0007669"/>
    <property type="project" value="TreeGrafter"/>
</dbReference>
<dbReference type="Proteomes" id="UP000019753">
    <property type="component" value="Unassembled WGS sequence"/>
</dbReference>
<dbReference type="PANTHER" id="PTHR30290:SF10">
    <property type="entry name" value="PERIPLASMIC OLIGOPEPTIDE-BINDING PROTEIN-RELATED"/>
    <property type="match status" value="1"/>
</dbReference>
<dbReference type="PIRSF" id="PIRSF002741">
    <property type="entry name" value="MppA"/>
    <property type="match status" value="1"/>
</dbReference>
<comment type="caution">
    <text evidence="8">The sequence shown here is derived from an EMBL/GenBank/DDBJ whole genome shotgun (WGS) entry which is preliminary data.</text>
</comment>
<protein>
    <submittedName>
        <fullName evidence="8">ABC transporter substrate-binding protein</fullName>
    </submittedName>
</protein>
<dbReference type="PROSITE" id="PS51257">
    <property type="entry name" value="PROKAR_LIPOPROTEIN"/>
    <property type="match status" value="1"/>
</dbReference>
<dbReference type="Gene3D" id="3.10.105.10">
    <property type="entry name" value="Dipeptide-binding Protein, Domain 3"/>
    <property type="match status" value="1"/>
</dbReference>
<gene>
    <name evidence="8" type="ORF">N866_00745</name>
</gene>
<name>A0A021W0V9_9CELL</name>
<dbReference type="PANTHER" id="PTHR30290">
    <property type="entry name" value="PERIPLASMIC BINDING COMPONENT OF ABC TRANSPORTER"/>
    <property type="match status" value="1"/>
</dbReference>
<dbReference type="OrthoDB" id="9803988at2"/>
<accession>A0A021W0V9</accession>
<evidence type="ECO:0000313" key="8">
    <source>
        <dbReference type="EMBL" id="EYR64957.1"/>
    </source>
</evidence>
<dbReference type="InterPro" id="IPR030678">
    <property type="entry name" value="Peptide/Ni-bd"/>
</dbReference>
<feature type="chain" id="PRO_5001497583" evidence="6">
    <location>
        <begin position="29"/>
        <end position="525"/>
    </location>
</feature>
<evidence type="ECO:0000256" key="5">
    <source>
        <dbReference type="SAM" id="MobiDB-lite"/>
    </source>
</evidence>
<keyword evidence="3" id="KW-0813">Transport</keyword>
<evidence type="ECO:0000256" key="6">
    <source>
        <dbReference type="SAM" id="SignalP"/>
    </source>
</evidence>
<comment type="subcellular location">
    <subcellularLocation>
        <location evidence="1">Cell envelope</location>
    </subcellularLocation>
</comment>
<evidence type="ECO:0000259" key="7">
    <source>
        <dbReference type="Pfam" id="PF00496"/>
    </source>
</evidence>
<feature type="signal peptide" evidence="6">
    <location>
        <begin position="1"/>
        <end position="28"/>
    </location>
</feature>
<reference evidence="8 9" key="1">
    <citation type="submission" date="2014-01" db="EMBL/GenBank/DDBJ databases">
        <title>Actinotalea ferrariae CF5-4.</title>
        <authorList>
            <person name="Chen F."/>
            <person name="Li Y."/>
            <person name="Wang G."/>
        </authorList>
    </citation>
    <scope>NUCLEOTIDE SEQUENCE [LARGE SCALE GENOMIC DNA]</scope>
    <source>
        <strain evidence="8 9">CF5-4</strain>
    </source>
</reference>
<dbReference type="InterPro" id="IPR039424">
    <property type="entry name" value="SBP_5"/>
</dbReference>
<proteinExistence type="inferred from homology"/>
<dbReference type="GO" id="GO:0030313">
    <property type="term" value="C:cell envelope"/>
    <property type="evidence" value="ECO:0007669"/>
    <property type="project" value="UniProtKB-SubCell"/>
</dbReference>
<evidence type="ECO:0000256" key="4">
    <source>
        <dbReference type="ARBA" id="ARBA00022729"/>
    </source>
</evidence>